<dbReference type="Proteomes" id="UP000243081">
    <property type="component" value="Unassembled WGS sequence"/>
</dbReference>
<dbReference type="InterPro" id="IPR015422">
    <property type="entry name" value="PyrdxlP-dep_Trfase_small"/>
</dbReference>
<comment type="similarity">
    <text evidence="4">Belongs to the trans-sulfuration enzymes family.</text>
</comment>
<comment type="caution">
    <text evidence="5">The sequence shown here is derived from an EMBL/GenBank/DDBJ whole genome shotgun (WGS) entry which is preliminary data.</text>
</comment>
<name>A0A179I7Z1_CORDF</name>
<evidence type="ECO:0000256" key="1">
    <source>
        <dbReference type="ARBA" id="ARBA00001933"/>
    </source>
</evidence>
<dbReference type="InterPro" id="IPR000277">
    <property type="entry name" value="Cys/Met-Metab_PyrdxlP-dep_enz"/>
</dbReference>
<evidence type="ECO:0000256" key="2">
    <source>
        <dbReference type="ARBA" id="ARBA00022898"/>
    </source>
</evidence>
<dbReference type="AlphaFoldDB" id="A0A179I7Z1"/>
<dbReference type="InterPro" id="IPR015424">
    <property type="entry name" value="PyrdxlP-dep_Trfase"/>
</dbReference>
<proteinExistence type="inferred from homology"/>
<protein>
    <recommendedName>
        <fullName evidence="7">Cystathionine beta-lyase</fullName>
    </recommendedName>
</protein>
<dbReference type="FunFam" id="3.90.1150.10:FF:000066">
    <property type="entry name" value="Putative cystathionine beta-lyase"/>
    <property type="match status" value="1"/>
</dbReference>
<dbReference type="GO" id="GO:0019346">
    <property type="term" value="P:transsulfuration"/>
    <property type="evidence" value="ECO:0007669"/>
    <property type="project" value="InterPro"/>
</dbReference>
<dbReference type="SUPFAM" id="SSF53383">
    <property type="entry name" value="PLP-dependent transferases"/>
    <property type="match status" value="1"/>
</dbReference>
<dbReference type="InterPro" id="IPR054542">
    <property type="entry name" value="Cys_met_metab_PP"/>
</dbReference>
<dbReference type="PIRSF" id="PIRSF001434">
    <property type="entry name" value="CGS"/>
    <property type="match status" value="1"/>
</dbReference>
<dbReference type="EMBL" id="LUKN01002618">
    <property type="protein sequence ID" value="OAQ98785.1"/>
    <property type="molecule type" value="Genomic_DNA"/>
</dbReference>
<dbReference type="GO" id="GO:0016846">
    <property type="term" value="F:carbon-sulfur lyase activity"/>
    <property type="evidence" value="ECO:0007669"/>
    <property type="project" value="TreeGrafter"/>
</dbReference>
<dbReference type="PANTHER" id="PTHR11808">
    <property type="entry name" value="TRANS-SULFURATION ENZYME FAMILY MEMBER"/>
    <property type="match status" value="1"/>
</dbReference>
<organism evidence="5 6">
    <name type="scientific">Cordyceps confragosa</name>
    <name type="common">Lecanicillium lecanii</name>
    <dbReference type="NCBI Taxonomy" id="2714763"/>
    <lineage>
        <taxon>Eukaryota</taxon>
        <taxon>Fungi</taxon>
        <taxon>Dikarya</taxon>
        <taxon>Ascomycota</taxon>
        <taxon>Pezizomycotina</taxon>
        <taxon>Sordariomycetes</taxon>
        <taxon>Hypocreomycetidae</taxon>
        <taxon>Hypocreales</taxon>
        <taxon>Cordycipitaceae</taxon>
        <taxon>Akanthomyces</taxon>
    </lineage>
</organism>
<reference evidence="5 6" key="1">
    <citation type="submission" date="2016-03" db="EMBL/GenBank/DDBJ databases">
        <title>Fine-scale spatial genetic structure of a fungal parasite of coffee scale insects.</title>
        <authorList>
            <person name="Jackson D."/>
            <person name="Zemenick K.A."/>
            <person name="Malloure B."/>
            <person name="Quandt C.A."/>
            <person name="James T.Y."/>
        </authorList>
    </citation>
    <scope>NUCLEOTIDE SEQUENCE [LARGE SCALE GENOMIC DNA]</scope>
    <source>
        <strain evidence="5 6">UM487</strain>
    </source>
</reference>
<dbReference type="GO" id="GO:0030170">
    <property type="term" value="F:pyridoxal phosphate binding"/>
    <property type="evidence" value="ECO:0007669"/>
    <property type="project" value="InterPro"/>
</dbReference>
<evidence type="ECO:0000313" key="5">
    <source>
        <dbReference type="EMBL" id="OAQ98785.1"/>
    </source>
</evidence>
<accession>A0A179I7Z1</accession>
<sequence>MGENSQKDTGLSLASRLVHSDDGISTHRAVAPAMHVSTTFRYSDNPDMLQPEVFVDSETKADDFQPNAPLDSHVYSRYTTPNTTRLEAILTSVLGGKALTYASGLSAFHMMLVRINPKRIAIGEGYHGCHGVIDILGRLTGLQKLPLDCDPSELQPGDVIHVETPLNPTGEARDLQYYADKAHAVGAYLTVDATFAPPPLQDPFAHGADVVVHSGTKYFGGHSDMLCGVLALSPRLPQDEWFAPMLMEGWLGLRSMRTMELRVLRQSKTATDLVAWLAAEIKDPASAVGKVVDHVKHASLQPEAADETSWLRRQMPGGYGPVFSLAMKSEAVAKRLPSKLRLFHHATSLGGVESLIEWRAMTDKAVERNLLRVSIGVEALEDLKADFEQAFAELATEVEKE</sequence>
<dbReference type="PROSITE" id="PS00868">
    <property type="entry name" value="CYS_MET_METAB_PP"/>
    <property type="match status" value="1"/>
</dbReference>
<dbReference type="InterPro" id="IPR015421">
    <property type="entry name" value="PyrdxlP-dep_Trfase_major"/>
</dbReference>
<evidence type="ECO:0000313" key="6">
    <source>
        <dbReference type="Proteomes" id="UP000243081"/>
    </source>
</evidence>
<dbReference type="Gene3D" id="3.90.1150.10">
    <property type="entry name" value="Aspartate Aminotransferase, domain 1"/>
    <property type="match status" value="1"/>
</dbReference>
<evidence type="ECO:0000256" key="4">
    <source>
        <dbReference type="RuleBase" id="RU362118"/>
    </source>
</evidence>
<dbReference type="Pfam" id="PF01053">
    <property type="entry name" value="Cys_Met_Meta_PP"/>
    <property type="match status" value="1"/>
</dbReference>
<dbReference type="GO" id="GO:0005737">
    <property type="term" value="C:cytoplasm"/>
    <property type="evidence" value="ECO:0007669"/>
    <property type="project" value="TreeGrafter"/>
</dbReference>
<feature type="modified residue" description="N6-(pyridoxal phosphate)lysine" evidence="3">
    <location>
        <position position="217"/>
    </location>
</feature>
<dbReference type="Gene3D" id="3.40.640.10">
    <property type="entry name" value="Type I PLP-dependent aspartate aminotransferase-like (Major domain)"/>
    <property type="match status" value="1"/>
</dbReference>
<gene>
    <name evidence="5" type="ORF">LLEC1_05422</name>
</gene>
<keyword evidence="2 3" id="KW-0663">Pyridoxal phosphate</keyword>
<comment type="cofactor">
    <cofactor evidence="1 4">
        <name>pyridoxal 5'-phosphate</name>
        <dbReference type="ChEBI" id="CHEBI:597326"/>
    </cofactor>
</comment>
<evidence type="ECO:0008006" key="7">
    <source>
        <dbReference type="Google" id="ProtNLM"/>
    </source>
</evidence>
<dbReference type="OrthoDB" id="3512640at2759"/>
<keyword evidence="6" id="KW-1185">Reference proteome</keyword>
<dbReference type="FunFam" id="3.40.640.10:FF:000072">
    <property type="entry name" value="Putative cystathionine beta-lyase"/>
    <property type="match status" value="1"/>
</dbReference>
<evidence type="ECO:0000256" key="3">
    <source>
        <dbReference type="PIRSR" id="PIRSR001434-2"/>
    </source>
</evidence>
<dbReference type="OMA" id="WGADLIM"/>
<dbReference type="PANTHER" id="PTHR11808:SF35">
    <property type="entry name" value="CYSTATHIONINE GAMMA-SYNTHASE (AFU_ORTHOLOGUE AFUA_7G01590)"/>
    <property type="match status" value="1"/>
</dbReference>